<dbReference type="RefSeq" id="WP_340334507.1">
    <property type="nucleotide sequence ID" value="NZ_JBBKZS010000002.1"/>
</dbReference>
<proteinExistence type="predicted"/>
<name>A0ABU8X5P9_9BURK</name>
<keyword evidence="1" id="KW-0732">Signal</keyword>
<gene>
    <name evidence="2" type="ORF">WKW79_07710</name>
</gene>
<evidence type="ECO:0000313" key="2">
    <source>
        <dbReference type="EMBL" id="MEJ8854449.1"/>
    </source>
</evidence>
<protein>
    <recommendedName>
        <fullName evidence="4">Lipoprotein</fullName>
    </recommendedName>
</protein>
<keyword evidence="3" id="KW-1185">Reference proteome</keyword>
<dbReference type="Proteomes" id="UP001367030">
    <property type="component" value="Unassembled WGS sequence"/>
</dbReference>
<organism evidence="2 3">
    <name type="scientific">Variovorax robiniae</name>
    <dbReference type="NCBI Taxonomy" id="1836199"/>
    <lineage>
        <taxon>Bacteria</taxon>
        <taxon>Pseudomonadati</taxon>
        <taxon>Pseudomonadota</taxon>
        <taxon>Betaproteobacteria</taxon>
        <taxon>Burkholderiales</taxon>
        <taxon>Comamonadaceae</taxon>
        <taxon>Variovorax</taxon>
    </lineage>
</organism>
<evidence type="ECO:0000313" key="3">
    <source>
        <dbReference type="Proteomes" id="UP001367030"/>
    </source>
</evidence>
<evidence type="ECO:0008006" key="4">
    <source>
        <dbReference type="Google" id="ProtNLM"/>
    </source>
</evidence>
<evidence type="ECO:0000256" key="1">
    <source>
        <dbReference type="SAM" id="SignalP"/>
    </source>
</evidence>
<sequence>MTTFGTRPYPSAVLLALAALLAGCEKAQTDVTLKYPEAGTIVMSPPIDDCTDYLDSKSQPQLAQAVRFWTNGYLTGVNAYNAAIKSQISSFEGMEPYLKRYCSENPKGRITTGAFLYAQELGARIRRPAAR</sequence>
<dbReference type="PROSITE" id="PS51257">
    <property type="entry name" value="PROKAR_LIPOPROTEIN"/>
    <property type="match status" value="1"/>
</dbReference>
<accession>A0ABU8X5P9</accession>
<comment type="caution">
    <text evidence="2">The sequence shown here is derived from an EMBL/GenBank/DDBJ whole genome shotgun (WGS) entry which is preliminary data.</text>
</comment>
<reference evidence="2 3" key="1">
    <citation type="submission" date="2024-03" db="EMBL/GenBank/DDBJ databases">
        <title>Novel species of the genus Variovorax.</title>
        <authorList>
            <person name="Liu Q."/>
            <person name="Xin Y.-H."/>
        </authorList>
    </citation>
    <scope>NUCLEOTIDE SEQUENCE [LARGE SCALE GENOMIC DNA]</scope>
    <source>
        <strain evidence="2 3">KACC 18901</strain>
    </source>
</reference>
<feature type="chain" id="PRO_5046238021" description="Lipoprotein" evidence="1">
    <location>
        <begin position="28"/>
        <end position="131"/>
    </location>
</feature>
<dbReference type="EMBL" id="JBBKZS010000002">
    <property type="protein sequence ID" value="MEJ8854449.1"/>
    <property type="molecule type" value="Genomic_DNA"/>
</dbReference>
<feature type="signal peptide" evidence="1">
    <location>
        <begin position="1"/>
        <end position="27"/>
    </location>
</feature>